<dbReference type="PROSITE" id="PS51257">
    <property type="entry name" value="PROKAR_LIPOPROTEIN"/>
    <property type="match status" value="1"/>
</dbReference>
<dbReference type="InterPro" id="IPR015915">
    <property type="entry name" value="Kelch-typ_b-propeller"/>
</dbReference>
<evidence type="ECO:0000313" key="2">
    <source>
        <dbReference type="Proteomes" id="UP001279410"/>
    </source>
</evidence>
<keyword evidence="2" id="KW-1185">Reference proteome</keyword>
<dbReference type="AlphaFoldDB" id="A0AAD3M7B0"/>
<dbReference type="EMBL" id="BRZM01000006">
    <property type="protein sequence ID" value="GLD48711.1"/>
    <property type="molecule type" value="Genomic_DNA"/>
</dbReference>
<dbReference type="Proteomes" id="UP001279410">
    <property type="component" value="Unassembled WGS sequence"/>
</dbReference>
<sequence length="91" mass="9715">MSRGGSNWSELAPAYRRSHHCVAVMGTSCLLWVVRWSTPPGGDVLPSKDCLWSMTPGATRWTEIAPMKACRGTLCLGALGQYLYAVGAGAS</sequence>
<name>A0AAD3M7B0_LATJO</name>
<comment type="caution">
    <text evidence="1">The sequence shown here is derived from an EMBL/GenBank/DDBJ whole genome shotgun (WGS) entry which is preliminary data.</text>
</comment>
<proteinExistence type="predicted"/>
<gene>
    <name evidence="1" type="ORF">AKAME5_000264500</name>
</gene>
<evidence type="ECO:0000313" key="1">
    <source>
        <dbReference type="EMBL" id="GLD48711.1"/>
    </source>
</evidence>
<dbReference type="SUPFAM" id="SSF117281">
    <property type="entry name" value="Kelch motif"/>
    <property type="match status" value="1"/>
</dbReference>
<organism evidence="1 2">
    <name type="scientific">Lates japonicus</name>
    <name type="common">Japanese lates</name>
    <dbReference type="NCBI Taxonomy" id="270547"/>
    <lineage>
        <taxon>Eukaryota</taxon>
        <taxon>Metazoa</taxon>
        <taxon>Chordata</taxon>
        <taxon>Craniata</taxon>
        <taxon>Vertebrata</taxon>
        <taxon>Euteleostomi</taxon>
        <taxon>Actinopterygii</taxon>
        <taxon>Neopterygii</taxon>
        <taxon>Teleostei</taxon>
        <taxon>Neoteleostei</taxon>
        <taxon>Acanthomorphata</taxon>
        <taxon>Carangaria</taxon>
        <taxon>Carangaria incertae sedis</taxon>
        <taxon>Centropomidae</taxon>
        <taxon>Lates</taxon>
    </lineage>
</organism>
<accession>A0AAD3M7B0</accession>
<protein>
    <submittedName>
        <fullName evidence="1">Kelch-like protein 32</fullName>
    </submittedName>
</protein>
<reference evidence="1" key="1">
    <citation type="submission" date="2022-08" db="EMBL/GenBank/DDBJ databases">
        <title>Genome sequencing of akame (Lates japonicus).</title>
        <authorList>
            <person name="Hashiguchi Y."/>
            <person name="Takahashi H."/>
        </authorList>
    </citation>
    <scope>NUCLEOTIDE SEQUENCE</scope>
    <source>
        <strain evidence="1">Kochi</strain>
    </source>
</reference>
<dbReference type="Gene3D" id="2.120.10.80">
    <property type="entry name" value="Kelch-type beta propeller"/>
    <property type="match status" value="1"/>
</dbReference>